<comment type="catalytic activity">
    <reaction evidence="1 18">
        <text>a 1,2-diacyl-sn-glycero-3-phosphate + CTP + H(+) = a CDP-1,2-diacyl-sn-glycerol + diphosphate</text>
        <dbReference type="Rhea" id="RHEA:16229"/>
        <dbReference type="ChEBI" id="CHEBI:15378"/>
        <dbReference type="ChEBI" id="CHEBI:33019"/>
        <dbReference type="ChEBI" id="CHEBI:37563"/>
        <dbReference type="ChEBI" id="CHEBI:58332"/>
        <dbReference type="ChEBI" id="CHEBI:58608"/>
        <dbReference type="EC" id="2.7.7.41"/>
    </reaction>
</comment>
<reference evidence="20 21" key="1">
    <citation type="submission" date="2013-03" db="EMBL/GenBank/DDBJ databases">
        <title>Salinisphaera hydrothermalis C41B8 Genome Sequencing.</title>
        <authorList>
            <person name="Li C."/>
            <person name="Lai Q."/>
            <person name="Shao Z."/>
        </authorList>
    </citation>
    <scope>NUCLEOTIDE SEQUENCE [LARGE SCALE GENOMIC DNA]</scope>
    <source>
        <strain evidence="20 21">C41B8</strain>
    </source>
</reference>
<evidence type="ECO:0000256" key="11">
    <source>
        <dbReference type="ARBA" id="ARBA00022692"/>
    </source>
</evidence>
<keyword evidence="8" id="KW-1003">Cell membrane</keyword>
<evidence type="ECO:0000256" key="2">
    <source>
        <dbReference type="ARBA" id="ARBA00004651"/>
    </source>
</evidence>
<name>A0A084IK11_SALHC</name>
<evidence type="ECO:0000256" key="4">
    <source>
        <dbReference type="ARBA" id="ARBA00005189"/>
    </source>
</evidence>
<evidence type="ECO:0000256" key="19">
    <source>
        <dbReference type="SAM" id="Phobius"/>
    </source>
</evidence>
<evidence type="ECO:0000256" key="15">
    <source>
        <dbReference type="ARBA" id="ARBA00023136"/>
    </source>
</evidence>
<keyword evidence="17" id="KW-1208">Phospholipid metabolism</keyword>
<dbReference type="PANTHER" id="PTHR46382">
    <property type="entry name" value="PHOSPHATIDATE CYTIDYLYLTRANSFERASE"/>
    <property type="match status" value="1"/>
</dbReference>
<evidence type="ECO:0000256" key="1">
    <source>
        <dbReference type="ARBA" id="ARBA00001698"/>
    </source>
</evidence>
<sequence>MLSTRILTAAVALPLAVLAIIYLPALGLAMAVGALMLGGAWEWAALSGLGHTGRVAYTVLSAGVMALVLGLRQSDGPVSTDIVVLGLAALFWLCAIGLVIRFPAQWRTTLGRRPLALAIGLVVLAAPVVAVAYIDQADEGPLLVLMLCLMIWGADTGAYAAGRTLGRHKLVPRVSPGKTVEGAAGGLIVAMLVGVLGAFVLDLDGWRTLAMALLGAWIASISIVGDLTISMFKRSAGVKDSGRLFPGHGGVLDRLDSMLAAAPWFVIGLHLVLLAA</sequence>
<feature type="transmembrane region" description="Helical" evidence="19">
    <location>
        <begin position="140"/>
        <end position="161"/>
    </location>
</feature>
<keyword evidence="9" id="KW-0444">Lipid biosynthesis</keyword>
<organism evidence="20 21">
    <name type="scientific">Salinisphaera hydrothermalis (strain C41B8)</name>
    <dbReference type="NCBI Taxonomy" id="1304275"/>
    <lineage>
        <taxon>Bacteria</taxon>
        <taxon>Pseudomonadati</taxon>
        <taxon>Pseudomonadota</taxon>
        <taxon>Gammaproteobacteria</taxon>
        <taxon>Salinisphaerales</taxon>
        <taxon>Salinisphaeraceae</taxon>
        <taxon>Salinisphaera</taxon>
    </lineage>
</organism>
<comment type="subcellular location">
    <subcellularLocation>
        <location evidence="2">Cell membrane</location>
        <topology evidence="2">Multi-pass membrane protein</topology>
    </subcellularLocation>
</comment>
<dbReference type="Pfam" id="PF01148">
    <property type="entry name" value="CTP_transf_1"/>
    <property type="match status" value="1"/>
</dbReference>
<keyword evidence="16" id="KW-0594">Phospholipid biosynthesis</keyword>
<keyword evidence="15 19" id="KW-0472">Membrane</keyword>
<feature type="transmembrane region" description="Helical" evidence="19">
    <location>
        <begin position="6"/>
        <end position="35"/>
    </location>
</feature>
<keyword evidence="14" id="KW-0443">Lipid metabolism</keyword>
<feature type="transmembrane region" description="Helical" evidence="19">
    <location>
        <begin position="182"/>
        <end position="203"/>
    </location>
</feature>
<keyword evidence="13 19" id="KW-1133">Transmembrane helix</keyword>
<evidence type="ECO:0000256" key="10">
    <source>
        <dbReference type="ARBA" id="ARBA00022679"/>
    </source>
</evidence>
<evidence type="ECO:0000256" key="8">
    <source>
        <dbReference type="ARBA" id="ARBA00022475"/>
    </source>
</evidence>
<accession>A0A084IK11</accession>
<evidence type="ECO:0000256" key="14">
    <source>
        <dbReference type="ARBA" id="ARBA00023098"/>
    </source>
</evidence>
<keyword evidence="11 18" id="KW-0812">Transmembrane</keyword>
<evidence type="ECO:0000256" key="17">
    <source>
        <dbReference type="ARBA" id="ARBA00023264"/>
    </source>
</evidence>
<keyword evidence="10 18" id="KW-0808">Transferase</keyword>
<feature type="transmembrane region" description="Helical" evidence="19">
    <location>
        <begin position="115"/>
        <end position="134"/>
    </location>
</feature>
<dbReference type="RefSeq" id="WP_037338478.1">
    <property type="nucleotide sequence ID" value="NZ_APNK01000018.1"/>
</dbReference>
<dbReference type="STRING" id="1304275.C41B8_12035"/>
<dbReference type="GO" id="GO:0005886">
    <property type="term" value="C:plasma membrane"/>
    <property type="evidence" value="ECO:0007669"/>
    <property type="project" value="UniProtKB-SubCell"/>
</dbReference>
<dbReference type="PATRIC" id="fig|1304275.5.peg.2455"/>
<evidence type="ECO:0000256" key="16">
    <source>
        <dbReference type="ARBA" id="ARBA00023209"/>
    </source>
</evidence>
<gene>
    <name evidence="20" type="ORF">C41B8_12035</name>
</gene>
<evidence type="ECO:0000313" key="20">
    <source>
        <dbReference type="EMBL" id="KEZ77045.1"/>
    </source>
</evidence>
<comment type="caution">
    <text evidence="20">The sequence shown here is derived from an EMBL/GenBank/DDBJ whole genome shotgun (WGS) entry which is preliminary data.</text>
</comment>
<comment type="pathway">
    <text evidence="3 18">Phospholipid metabolism; CDP-diacylglycerol biosynthesis; CDP-diacylglycerol from sn-glycerol 3-phosphate: step 3/3.</text>
</comment>
<dbReference type="eggNOG" id="COG4589">
    <property type="taxonomic scope" value="Bacteria"/>
</dbReference>
<evidence type="ECO:0000256" key="3">
    <source>
        <dbReference type="ARBA" id="ARBA00005119"/>
    </source>
</evidence>
<feature type="transmembrane region" description="Helical" evidence="19">
    <location>
        <begin position="55"/>
        <end position="71"/>
    </location>
</feature>
<evidence type="ECO:0000256" key="7">
    <source>
        <dbReference type="ARBA" id="ARBA00019373"/>
    </source>
</evidence>
<evidence type="ECO:0000256" key="18">
    <source>
        <dbReference type="RuleBase" id="RU003938"/>
    </source>
</evidence>
<dbReference type="EC" id="2.7.7.41" evidence="6 18"/>
<dbReference type="GO" id="GO:0016024">
    <property type="term" value="P:CDP-diacylglycerol biosynthetic process"/>
    <property type="evidence" value="ECO:0007669"/>
    <property type="project" value="UniProtKB-UniPathway"/>
</dbReference>
<dbReference type="PROSITE" id="PS01315">
    <property type="entry name" value="CDS"/>
    <property type="match status" value="1"/>
</dbReference>
<feature type="transmembrane region" description="Helical" evidence="19">
    <location>
        <begin position="209"/>
        <end position="229"/>
    </location>
</feature>
<evidence type="ECO:0000256" key="12">
    <source>
        <dbReference type="ARBA" id="ARBA00022695"/>
    </source>
</evidence>
<evidence type="ECO:0000313" key="21">
    <source>
        <dbReference type="Proteomes" id="UP000028302"/>
    </source>
</evidence>
<protein>
    <recommendedName>
        <fullName evidence="7 18">Phosphatidate cytidylyltransferase</fullName>
        <ecNumber evidence="6 18">2.7.7.41</ecNumber>
    </recommendedName>
</protein>
<dbReference type="InterPro" id="IPR000374">
    <property type="entry name" value="PC_trans"/>
</dbReference>
<dbReference type="UniPathway" id="UPA00557">
    <property type="reaction ID" value="UER00614"/>
</dbReference>
<keyword evidence="12 18" id="KW-0548">Nucleotidyltransferase</keyword>
<dbReference type="OrthoDB" id="9799199at2"/>
<dbReference type="EMBL" id="APNK01000018">
    <property type="protein sequence ID" value="KEZ77045.1"/>
    <property type="molecule type" value="Genomic_DNA"/>
</dbReference>
<dbReference type="GO" id="GO:0004605">
    <property type="term" value="F:phosphatidate cytidylyltransferase activity"/>
    <property type="evidence" value="ECO:0007669"/>
    <property type="project" value="UniProtKB-EC"/>
</dbReference>
<dbReference type="PANTHER" id="PTHR46382:SF1">
    <property type="entry name" value="PHOSPHATIDATE CYTIDYLYLTRANSFERASE"/>
    <property type="match status" value="1"/>
</dbReference>
<comment type="pathway">
    <text evidence="4">Lipid metabolism.</text>
</comment>
<dbReference type="AlphaFoldDB" id="A0A084IK11"/>
<evidence type="ECO:0000256" key="6">
    <source>
        <dbReference type="ARBA" id="ARBA00012487"/>
    </source>
</evidence>
<evidence type="ECO:0000256" key="5">
    <source>
        <dbReference type="ARBA" id="ARBA00010185"/>
    </source>
</evidence>
<proteinExistence type="inferred from homology"/>
<feature type="transmembrane region" description="Helical" evidence="19">
    <location>
        <begin position="83"/>
        <end position="103"/>
    </location>
</feature>
<dbReference type="Proteomes" id="UP000028302">
    <property type="component" value="Unassembled WGS sequence"/>
</dbReference>
<keyword evidence="21" id="KW-1185">Reference proteome</keyword>
<comment type="similarity">
    <text evidence="5 18">Belongs to the CDS family.</text>
</comment>
<evidence type="ECO:0000256" key="9">
    <source>
        <dbReference type="ARBA" id="ARBA00022516"/>
    </source>
</evidence>
<evidence type="ECO:0000256" key="13">
    <source>
        <dbReference type="ARBA" id="ARBA00022989"/>
    </source>
</evidence>